<dbReference type="InParanoid" id="A0A067MGX9"/>
<evidence type="ECO:0008006" key="4">
    <source>
        <dbReference type="Google" id="ProtNLM"/>
    </source>
</evidence>
<accession>A0A067MGX9</accession>
<feature type="transmembrane region" description="Helical" evidence="1">
    <location>
        <begin position="143"/>
        <end position="161"/>
    </location>
</feature>
<feature type="transmembrane region" description="Helical" evidence="1">
    <location>
        <begin position="173"/>
        <end position="194"/>
    </location>
</feature>
<keyword evidence="1" id="KW-0472">Membrane</keyword>
<sequence length="563" mass="60379">MANNIDIGEQFVRASSAITSPDVPSTILFGRVSSAAADIMNLLTKPFILAKFNAKQSPKVPRAYSHRALSTPPPPAMSVCTSDDTECSIALSAPPANTSTLVLITQEDNEGDLEGQLQLLPAAEVSDELVLAIPHSAPPLPNYILFVFLISPALKLGSMLVQKDAHSVGGSAALIMLAVFSLLSAFSSQIWVLMGRYLRKWTIEDVIAEAVVGAGCRRGGSEETWKQRIRAVSRVGLVASIASLCLAYLNESADLFTPLIPGALHPLVKRAIGTAVLSVPMLPVLQANSLASKPVIISTALSVISYITALAASSLASHIHGKNPGALDKKMLGHVYLSSNDWAFASTAAFAFSSSALIYPIYASRVAARTLALPISTCVKRRLPFPLLLLFSFAASLALVSIPFFVSPRAFTYIVPLHILSLLLGVPAIWAAGVNQRLPANSKKWCSPALWLILASITVLSTPSFSRFVRNMAVFCSLGIAYPLPAILHIMLHAIRPPLSILVLDSHDSLDVEANCLLELKERALQQKRVGKRLGWDLGVGGLLAPLGLIVWIWAGVRLIRFW</sequence>
<feature type="transmembrane region" description="Helical" evidence="1">
    <location>
        <begin position="295"/>
        <end position="316"/>
    </location>
</feature>
<feature type="transmembrane region" description="Helical" evidence="1">
    <location>
        <begin position="472"/>
        <end position="492"/>
    </location>
</feature>
<feature type="transmembrane region" description="Helical" evidence="1">
    <location>
        <begin position="383"/>
        <end position="405"/>
    </location>
</feature>
<protein>
    <recommendedName>
        <fullName evidence="4">Amino acid transporter transmembrane domain-containing protein</fullName>
    </recommendedName>
</protein>
<evidence type="ECO:0000313" key="3">
    <source>
        <dbReference type="Proteomes" id="UP000027195"/>
    </source>
</evidence>
<dbReference type="HOGENOM" id="CLU_028680_0_0_1"/>
<dbReference type="Proteomes" id="UP000027195">
    <property type="component" value="Unassembled WGS sequence"/>
</dbReference>
<dbReference type="EMBL" id="KL198061">
    <property type="protein sequence ID" value="KDQ11157.1"/>
    <property type="molecule type" value="Genomic_DNA"/>
</dbReference>
<feature type="transmembrane region" description="Helical" evidence="1">
    <location>
        <begin position="342"/>
        <end position="362"/>
    </location>
</feature>
<evidence type="ECO:0000256" key="1">
    <source>
        <dbReference type="SAM" id="Phobius"/>
    </source>
</evidence>
<dbReference type="STRING" id="930990.A0A067MGX9"/>
<organism evidence="2 3">
    <name type="scientific">Botryobasidium botryosum (strain FD-172 SS1)</name>
    <dbReference type="NCBI Taxonomy" id="930990"/>
    <lineage>
        <taxon>Eukaryota</taxon>
        <taxon>Fungi</taxon>
        <taxon>Dikarya</taxon>
        <taxon>Basidiomycota</taxon>
        <taxon>Agaricomycotina</taxon>
        <taxon>Agaricomycetes</taxon>
        <taxon>Cantharellales</taxon>
        <taxon>Botryobasidiaceae</taxon>
        <taxon>Botryobasidium</taxon>
    </lineage>
</organism>
<proteinExistence type="predicted"/>
<evidence type="ECO:0000313" key="2">
    <source>
        <dbReference type="EMBL" id="KDQ11157.1"/>
    </source>
</evidence>
<keyword evidence="1" id="KW-1133">Transmembrane helix</keyword>
<feature type="transmembrane region" description="Helical" evidence="1">
    <location>
        <begin position="534"/>
        <end position="555"/>
    </location>
</feature>
<reference evidence="3" key="1">
    <citation type="journal article" date="2014" name="Proc. Natl. Acad. Sci. U.S.A.">
        <title>Extensive sampling of basidiomycete genomes demonstrates inadequacy of the white-rot/brown-rot paradigm for wood decay fungi.</title>
        <authorList>
            <person name="Riley R."/>
            <person name="Salamov A.A."/>
            <person name="Brown D.W."/>
            <person name="Nagy L.G."/>
            <person name="Floudas D."/>
            <person name="Held B.W."/>
            <person name="Levasseur A."/>
            <person name="Lombard V."/>
            <person name="Morin E."/>
            <person name="Otillar R."/>
            <person name="Lindquist E.A."/>
            <person name="Sun H."/>
            <person name="LaButti K.M."/>
            <person name="Schmutz J."/>
            <person name="Jabbour D."/>
            <person name="Luo H."/>
            <person name="Baker S.E."/>
            <person name="Pisabarro A.G."/>
            <person name="Walton J.D."/>
            <person name="Blanchette R.A."/>
            <person name="Henrissat B."/>
            <person name="Martin F."/>
            <person name="Cullen D."/>
            <person name="Hibbett D.S."/>
            <person name="Grigoriev I.V."/>
        </authorList>
    </citation>
    <scope>NUCLEOTIDE SEQUENCE [LARGE SCALE GENOMIC DNA]</scope>
    <source>
        <strain evidence="3">FD-172 SS1</strain>
    </source>
</reference>
<name>A0A067MGX9_BOTB1</name>
<dbReference type="AlphaFoldDB" id="A0A067MGX9"/>
<keyword evidence="3" id="KW-1185">Reference proteome</keyword>
<feature type="transmembrane region" description="Helical" evidence="1">
    <location>
        <begin position="411"/>
        <end position="433"/>
    </location>
</feature>
<keyword evidence="1" id="KW-0812">Transmembrane</keyword>
<dbReference type="OrthoDB" id="3259324at2759"/>
<gene>
    <name evidence="2" type="ORF">BOTBODRAFT_57685</name>
</gene>